<evidence type="ECO:0000313" key="3">
    <source>
        <dbReference type="EMBL" id="CAE0361270.1"/>
    </source>
</evidence>
<dbReference type="GO" id="GO:0009535">
    <property type="term" value="C:chloroplast thylakoid membrane"/>
    <property type="evidence" value="ECO:0007669"/>
    <property type="project" value="InterPro"/>
</dbReference>
<organism evidence="3">
    <name type="scientific">Aureoumbra lagunensis</name>
    <dbReference type="NCBI Taxonomy" id="44058"/>
    <lineage>
        <taxon>Eukaryota</taxon>
        <taxon>Sar</taxon>
        <taxon>Stramenopiles</taxon>
        <taxon>Ochrophyta</taxon>
        <taxon>Pelagophyceae</taxon>
        <taxon>Pelagomonadales</taxon>
        <taxon>Aureoumbra</taxon>
    </lineage>
</organism>
<dbReference type="AlphaFoldDB" id="A0A7S3JSA6"/>
<feature type="transmembrane region" description="Helical" evidence="1">
    <location>
        <begin position="187"/>
        <end position="206"/>
    </location>
</feature>
<dbReference type="PANTHER" id="PTHR31032:SF1">
    <property type="entry name" value="PGR5-LIKE PROTEIN 1B, CHLOROPLASTIC"/>
    <property type="match status" value="1"/>
</dbReference>
<evidence type="ECO:0008006" key="4">
    <source>
        <dbReference type="Google" id="ProtNLM"/>
    </source>
</evidence>
<reference evidence="3" key="1">
    <citation type="submission" date="2021-01" db="EMBL/GenBank/DDBJ databases">
        <authorList>
            <person name="Corre E."/>
            <person name="Pelletier E."/>
            <person name="Niang G."/>
            <person name="Scheremetjew M."/>
            <person name="Finn R."/>
            <person name="Kale V."/>
            <person name="Holt S."/>
            <person name="Cochrane G."/>
            <person name="Meng A."/>
            <person name="Brown T."/>
            <person name="Cohen L."/>
        </authorList>
    </citation>
    <scope>NUCLEOTIDE SEQUENCE</scope>
    <source>
        <strain evidence="3">CCMP1510</strain>
    </source>
</reference>
<dbReference type="GO" id="GO:0016730">
    <property type="term" value="F:oxidoreductase activity, acting on iron-sulfur proteins as donors"/>
    <property type="evidence" value="ECO:0007669"/>
    <property type="project" value="InterPro"/>
</dbReference>
<feature type="signal peptide" evidence="2">
    <location>
        <begin position="1"/>
        <end position="17"/>
    </location>
</feature>
<proteinExistence type="predicted"/>
<keyword evidence="1" id="KW-1133">Transmembrane helix</keyword>
<dbReference type="EMBL" id="HBIJ01002912">
    <property type="protein sequence ID" value="CAE0361270.1"/>
    <property type="molecule type" value="Transcribed_RNA"/>
</dbReference>
<dbReference type="PANTHER" id="PTHR31032">
    <property type="entry name" value="PGR5-LIKE PROTEIN 1B, CHLOROPLASTIC"/>
    <property type="match status" value="1"/>
</dbReference>
<name>A0A7S3JSA6_9STRA</name>
<sequence>MRVIVLTILALTRCVWSWISPQLLQIGKHNGVRPRKILGPEISAMQQRGIRRYSSATEREEFVLEGADGKPIDLTLSEKERIFVEAMQSYYYSGRQTLSDKDFDLLKEDLMWEGSEYAMLSRNETLFLNAMAAYSKGEPLLSDTEFDELKASLKAQNSIVAVSKEPKCYVDTGVCSVTFREDKFRELVLYAPASLLGLLFWAGGTYELMPMTRNFNPLLTIALGLPIVLSIAQFVTEKIIFVDPLIAQGPCPNCNVNNRIFFGDILGVEGPGEEVTVACTNCKAPLTIRRDTLRVYTDDLSQT</sequence>
<evidence type="ECO:0000256" key="1">
    <source>
        <dbReference type="SAM" id="Phobius"/>
    </source>
</evidence>
<dbReference type="InterPro" id="IPR039987">
    <property type="entry name" value="PGRL1"/>
</dbReference>
<keyword evidence="1" id="KW-0472">Membrane</keyword>
<dbReference type="GO" id="GO:0009773">
    <property type="term" value="P:photosynthetic electron transport in photosystem I"/>
    <property type="evidence" value="ECO:0007669"/>
    <property type="project" value="InterPro"/>
</dbReference>
<evidence type="ECO:0000256" key="2">
    <source>
        <dbReference type="SAM" id="SignalP"/>
    </source>
</evidence>
<keyword evidence="1" id="KW-0812">Transmembrane</keyword>
<gene>
    <name evidence="3" type="ORF">ALAG00032_LOCUS2003</name>
</gene>
<keyword evidence="2" id="KW-0732">Signal</keyword>
<feature type="chain" id="PRO_5031192785" description="PGR5-like protein 1A, chloroplastic" evidence="2">
    <location>
        <begin position="18"/>
        <end position="303"/>
    </location>
</feature>
<accession>A0A7S3JSA6</accession>
<protein>
    <recommendedName>
        <fullName evidence="4">PGR5-like protein 1A, chloroplastic</fullName>
    </recommendedName>
</protein>
<feature type="transmembrane region" description="Helical" evidence="1">
    <location>
        <begin position="218"/>
        <end position="236"/>
    </location>
</feature>